<evidence type="ECO:0000256" key="5">
    <source>
        <dbReference type="ARBA" id="ARBA00022729"/>
    </source>
</evidence>
<dbReference type="InterPro" id="IPR036942">
    <property type="entry name" value="Beta-barrel_TonB_sf"/>
</dbReference>
<comment type="subcellular location">
    <subcellularLocation>
        <location evidence="1 10">Cell outer membrane</location>
        <topology evidence="1 10">Multi-pass membrane protein</topology>
    </subcellularLocation>
</comment>
<keyword evidence="9 10" id="KW-0998">Cell outer membrane</keyword>
<comment type="caution">
    <text evidence="16">The sequence shown here is derived from an EMBL/GenBank/DDBJ whole genome shotgun (WGS) entry which is preliminary data.</text>
</comment>
<dbReference type="Gene3D" id="2.40.170.20">
    <property type="entry name" value="TonB-dependent receptor, beta-barrel domain"/>
    <property type="match status" value="1"/>
</dbReference>
<evidence type="ECO:0000256" key="10">
    <source>
        <dbReference type="PROSITE-ProRule" id="PRU01360"/>
    </source>
</evidence>
<keyword evidence="17" id="KW-1185">Reference proteome</keyword>
<organism evidence="16 17">
    <name type="scientific">Dyadobacter sediminis</name>
    <dbReference type="NCBI Taxonomy" id="1493691"/>
    <lineage>
        <taxon>Bacteria</taxon>
        <taxon>Pseudomonadati</taxon>
        <taxon>Bacteroidota</taxon>
        <taxon>Cytophagia</taxon>
        <taxon>Cytophagales</taxon>
        <taxon>Spirosomataceae</taxon>
        <taxon>Dyadobacter</taxon>
    </lineage>
</organism>
<dbReference type="InterPro" id="IPR012910">
    <property type="entry name" value="Plug_dom"/>
</dbReference>
<keyword evidence="6 11" id="KW-0798">TonB box</keyword>
<gene>
    <name evidence="16" type="ORF">FEM55_02415</name>
</gene>
<dbReference type="PROSITE" id="PS52016">
    <property type="entry name" value="TONB_DEPENDENT_REC_3"/>
    <property type="match status" value="1"/>
</dbReference>
<evidence type="ECO:0000256" key="13">
    <source>
        <dbReference type="SAM" id="SignalP"/>
    </source>
</evidence>
<evidence type="ECO:0000256" key="4">
    <source>
        <dbReference type="ARBA" id="ARBA00022692"/>
    </source>
</evidence>
<keyword evidence="2 10" id="KW-0813">Transport</keyword>
<dbReference type="PANTHER" id="PTHR30069:SF29">
    <property type="entry name" value="HEMOGLOBIN AND HEMOGLOBIN-HAPTOGLOBIN-BINDING PROTEIN 1-RELATED"/>
    <property type="match status" value="1"/>
</dbReference>
<feature type="chain" id="PRO_5024328531" evidence="13">
    <location>
        <begin position="19"/>
        <end position="849"/>
    </location>
</feature>
<keyword evidence="4 10" id="KW-0812">Transmembrane</keyword>
<evidence type="ECO:0000313" key="16">
    <source>
        <dbReference type="EMBL" id="TLU96022.1"/>
    </source>
</evidence>
<evidence type="ECO:0000256" key="6">
    <source>
        <dbReference type="ARBA" id="ARBA00023077"/>
    </source>
</evidence>
<dbReference type="GO" id="GO:0044718">
    <property type="term" value="P:siderophore transmembrane transport"/>
    <property type="evidence" value="ECO:0007669"/>
    <property type="project" value="TreeGrafter"/>
</dbReference>
<dbReference type="GO" id="GO:0015344">
    <property type="term" value="F:siderophore uptake transmembrane transporter activity"/>
    <property type="evidence" value="ECO:0007669"/>
    <property type="project" value="TreeGrafter"/>
</dbReference>
<dbReference type="EMBL" id="VCEI01000011">
    <property type="protein sequence ID" value="TLU96022.1"/>
    <property type="molecule type" value="Genomic_DNA"/>
</dbReference>
<name>A0A5R9KIL4_9BACT</name>
<dbReference type="Gene3D" id="2.170.130.10">
    <property type="entry name" value="TonB-dependent receptor, plug domain"/>
    <property type="match status" value="1"/>
</dbReference>
<reference evidence="16 17" key="1">
    <citation type="submission" date="2019-05" db="EMBL/GenBank/DDBJ databases">
        <authorList>
            <person name="Qu J.-H."/>
        </authorList>
    </citation>
    <scope>NUCLEOTIDE SEQUENCE [LARGE SCALE GENOMIC DNA]</scope>
    <source>
        <strain evidence="16 17">Z12</strain>
    </source>
</reference>
<dbReference type="InterPro" id="IPR037066">
    <property type="entry name" value="Plug_dom_sf"/>
</dbReference>
<sequence length="849" mass="94345">MRKNITCIFIASVFLAQAQAQTDTLKIKSLQEVVVTASRLTESILVSPVSVQKINRQAIALSPALSFFDALENAQGIHMITPSLGFRVLNARGFFNTTNVRFAQLVDGMDMQSPHIGGAIGNALGPTDLDIDNIEILPGTASALYGMNTVNGLANFFTKNPFTSEGLSIQQKTAINHLNDPYSNVKPFSETTLRFAKVVSTQWAFKVNAAFTKGYDWIASDQTELNGSANRSTNLFGADNPAQDPVNGYGNESSNRRTISLAGRNYVVARTGYQEMDVVQYNLQNVKTDAAIYYKVAQDAMLTYSYHFSELDNVYQRANRFRLQDYRLQQHALQYHSKSVQAKLYINSENTGRSYNLRSMAENMDRSYKLDNVWYTDFTSGFNQSVLAGATVADALRQARTVADAGRYQPGTPAFKEQLAKLQDINNWDVGAALRVKASLVHGELQVNLTENYLQSLKTNYDLDLLTGADHRTYIIVPDGNYFINPEPGQEGKNINYSKTGGFISVSKGLFKSKLKLGAILRADKNDYFSATFNPRFSAVYSPVHNHNVRASFQSGYRFPSIFEAYSNVNSGGIKRVGGLPVMSNGIFENAWLATSITAFQTAVLADINQAGLTQAAAIEKYKGLLRKNPYTYLKPEHARTWEAGYKGLFFTNSLYVNADAYLSRFSNFIAQANMNVPNSTNEATIPADLYTRTTQSPYRMYTNSQSIINNFGFSAGLNYKSKKDWIVSANTTFSKLRNTENQDGLEDGFNTPKWIYNISVSKTNLAKNMDATLGYRWQSKYLSQTFLVSGQVPSYCSLDAQLNYHVPVTKLIIKVGATNALNHYYNSFLGGPATGGMYYVSIIYGIKN</sequence>
<evidence type="ECO:0000256" key="2">
    <source>
        <dbReference type="ARBA" id="ARBA00022448"/>
    </source>
</evidence>
<dbReference type="Pfam" id="PF00593">
    <property type="entry name" value="TonB_dep_Rec_b-barrel"/>
    <property type="match status" value="1"/>
</dbReference>
<comment type="similarity">
    <text evidence="10 11">Belongs to the TonB-dependent receptor family.</text>
</comment>
<evidence type="ECO:0000256" key="12">
    <source>
        <dbReference type="SAM" id="MobiDB-lite"/>
    </source>
</evidence>
<evidence type="ECO:0000313" key="17">
    <source>
        <dbReference type="Proteomes" id="UP000309788"/>
    </source>
</evidence>
<dbReference type="OrthoDB" id="1109208at2"/>
<keyword evidence="8 16" id="KW-0675">Receptor</keyword>
<accession>A0A5R9KIL4</accession>
<dbReference type="Proteomes" id="UP000309788">
    <property type="component" value="Unassembled WGS sequence"/>
</dbReference>
<dbReference type="PANTHER" id="PTHR30069">
    <property type="entry name" value="TONB-DEPENDENT OUTER MEMBRANE RECEPTOR"/>
    <property type="match status" value="1"/>
</dbReference>
<keyword evidence="5 13" id="KW-0732">Signal</keyword>
<dbReference type="AlphaFoldDB" id="A0A5R9KIL4"/>
<evidence type="ECO:0000256" key="1">
    <source>
        <dbReference type="ARBA" id="ARBA00004571"/>
    </source>
</evidence>
<evidence type="ECO:0000256" key="9">
    <source>
        <dbReference type="ARBA" id="ARBA00023237"/>
    </source>
</evidence>
<keyword evidence="7 10" id="KW-0472">Membrane</keyword>
<evidence type="ECO:0000256" key="3">
    <source>
        <dbReference type="ARBA" id="ARBA00022452"/>
    </source>
</evidence>
<evidence type="ECO:0000256" key="11">
    <source>
        <dbReference type="RuleBase" id="RU003357"/>
    </source>
</evidence>
<feature type="signal peptide" evidence="13">
    <location>
        <begin position="1"/>
        <end position="18"/>
    </location>
</feature>
<evidence type="ECO:0000256" key="7">
    <source>
        <dbReference type="ARBA" id="ARBA00023136"/>
    </source>
</evidence>
<feature type="domain" description="TonB-dependent receptor plug" evidence="15">
    <location>
        <begin position="47"/>
        <end position="152"/>
    </location>
</feature>
<dbReference type="RefSeq" id="WP_138279716.1">
    <property type="nucleotide sequence ID" value="NZ_BMGE01000001.1"/>
</dbReference>
<feature type="region of interest" description="Disordered" evidence="12">
    <location>
        <begin position="230"/>
        <end position="253"/>
    </location>
</feature>
<feature type="domain" description="TonB-dependent receptor-like beta-barrel" evidence="14">
    <location>
        <begin position="351"/>
        <end position="820"/>
    </location>
</feature>
<evidence type="ECO:0000256" key="8">
    <source>
        <dbReference type="ARBA" id="ARBA00023170"/>
    </source>
</evidence>
<dbReference type="InterPro" id="IPR000531">
    <property type="entry name" value="Beta-barrel_TonB"/>
</dbReference>
<protein>
    <submittedName>
        <fullName evidence="16">TonB-dependent receptor</fullName>
    </submittedName>
</protein>
<dbReference type="Pfam" id="PF07715">
    <property type="entry name" value="Plug"/>
    <property type="match status" value="1"/>
</dbReference>
<evidence type="ECO:0000259" key="15">
    <source>
        <dbReference type="Pfam" id="PF07715"/>
    </source>
</evidence>
<proteinExistence type="inferred from homology"/>
<dbReference type="SUPFAM" id="SSF56935">
    <property type="entry name" value="Porins"/>
    <property type="match status" value="1"/>
</dbReference>
<evidence type="ECO:0000259" key="14">
    <source>
        <dbReference type="Pfam" id="PF00593"/>
    </source>
</evidence>
<keyword evidence="3 10" id="KW-1134">Transmembrane beta strand</keyword>
<dbReference type="InterPro" id="IPR039426">
    <property type="entry name" value="TonB-dep_rcpt-like"/>
</dbReference>
<dbReference type="GO" id="GO:0009279">
    <property type="term" value="C:cell outer membrane"/>
    <property type="evidence" value="ECO:0007669"/>
    <property type="project" value="UniProtKB-SubCell"/>
</dbReference>